<comment type="caution">
    <text evidence="2">The sequence shown here is derived from an EMBL/GenBank/DDBJ whole genome shotgun (WGS) entry which is preliminary data.</text>
</comment>
<feature type="transmembrane region" description="Helical" evidence="1">
    <location>
        <begin position="46"/>
        <end position="64"/>
    </location>
</feature>
<name>A0A818KZ01_9BILA</name>
<dbReference type="AlphaFoldDB" id="A0A818KZ01"/>
<evidence type="ECO:0000313" key="4">
    <source>
        <dbReference type="Proteomes" id="UP000663865"/>
    </source>
</evidence>
<gene>
    <name evidence="2" type="ORF">KIK155_LOCUS19092</name>
    <name evidence="3" type="ORF">TOA249_LOCUS11934</name>
</gene>
<accession>A0A818KZ01</accession>
<feature type="transmembrane region" description="Helical" evidence="1">
    <location>
        <begin position="70"/>
        <end position="88"/>
    </location>
</feature>
<proteinExistence type="predicted"/>
<dbReference type="Proteomes" id="UP000663838">
    <property type="component" value="Unassembled WGS sequence"/>
</dbReference>
<keyword evidence="1" id="KW-0812">Transmembrane</keyword>
<organism evidence="2 4">
    <name type="scientific">Rotaria socialis</name>
    <dbReference type="NCBI Taxonomy" id="392032"/>
    <lineage>
        <taxon>Eukaryota</taxon>
        <taxon>Metazoa</taxon>
        <taxon>Spiralia</taxon>
        <taxon>Gnathifera</taxon>
        <taxon>Rotifera</taxon>
        <taxon>Eurotatoria</taxon>
        <taxon>Bdelloidea</taxon>
        <taxon>Philodinida</taxon>
        <taxon>Philodinidae</taxon>
        <taxon>Rotaria</taxon>
    </lineage>
</organism>
<dbReference type="Proteomes" id="UP000663865">
    <property type="component" value="Unassembled WGS sequence"/>
</dbReference>
<dbReference type="EMBL" id="CAJOBS010000661">
    <property type="protein sequence ID" value="CAF4620713.1"/>
    <property type="molecule type" value="Genomic_DNA"/>
</dbReference>
<dbReference type="EMBL" id="CAJNYV010003392">
    <property type="protein sequence ID" value="CAF3564035.1"/>
    <property type="molecule type" value="Genomic_DNA"/>
</dbReference>
<evidence type="ECO:0000313" key="3">
    <source>
        <dbReference type="EMBL" id="CAF4620713.1"/>
    </source>
</evidence>
<keyword evidence="1" id="KW-1133">Transmembrane helix</keyword>
<reference evidence="2" key="1">
    <citation type="submission" date="2021-02" db="EMBL/GenBank/DDBJ databases">
        <authorList>
            <person name="Nowell W R."/>
        </authorList>
    </citation>
    <scope>NUCLEOTIDE SEQUENCE</scope>
</reference>
<keyword evidence="1" id="KW-0472">Membrane</keyword>
<sequence length="97" mass="10606">MPEPAFTGKMKTFSEGITASGYLMDLAKVVELVCGLTFVTEKFMKIGAVIAVPVTLNILLINVFMMPEGIPIAAGLFLGNLFLIYANWNSYKHLFTA</sequence>
<evidence type="ECO:0000313" key="2">
    <source>
        <dbReference type="EMBL" id="CAF3564035.1"/>
    </source>
</evidence>
<protein>
    <submittedName>
        <fullName evidence="2">Uncharacterized protein</fullName>
    </submittedName>
</protein>
<evidence type="ECO:0000256" key="1">
    <source>
        <dbReference type="SAM" id="Phobius"/>
    </source>
</evidence>